<dbReference type="PANTHER" id="PTHR18860">
    <property type="entry name" value="14-3-3 PROTEIN"/>
    <property type="match status" value="1"/>
</dbReference>
<evidence type="ECO:0000313" key="3">
    <source>
        <dbReference type="EnsemblMetazoa" id="XP_008183517.1"/>
    </source>
</evidence>
<organism evidence="3 4">
    <name type="scientific">Acyrthosiphon pisum</name>
    <name type="common">Pea aphid</name>
    <dbReference type="NCBI Taxonomy" id="7029"/>
    <lineage>
        <taxon>Eukaryota</taxon>
        <taxon>Metazoa</taxon>
        <taxon>Ecdysozoa</taxon>
        <taxon>Arthropoda</taxon>
        <taxon>Hexapoda</taxon>
        <taxon>Insecta</taxon>
        <taxon>Pterygota</taxon>
        <taxon>Neoptera</taxon>
        <taxon>Paraneoptera</taxon>
        <taxon>Hemiptera</taxon>
        <taxon>Sternorrhyncha</taxon>
        <taxon>Aphidomorpha</taxon>
        <taxon>Aphidoidea</taxon>
        <taxon>Aphididae</taxon>
        <taxon>Macrosiphini</taxon>
        <taxon>Acyrthosiphon</taxon>
    </lineage>
</organism>
<evidence type="ECO:0000256" key="1">
    <source>
        <dbReference type="ARBA" id="ARBA00006141"/>
    </source>
</evidence>
<dbReference type="InterPro" id="IPR036815">
    <property type="entry name" value="14-3-3_dom_sf"/>
</dbReference>
<dbReference type="GeneID" id="100570775"/>
<dbReference type="AlphaFoldDB" id="A0A8R2F8I3"/>
<name>A0A8R2F8I3_ACYPI</name>
<dbReference type="KEGG" id="api:100570775"/>
<proteinExistence type="inferred from homology"/>
<dbReference type="EnsemblMetazoa" id="XM_008185295.2">
    <property type="protein sequence ID" value="XP_008183517.1"/>
    <property type="gene ID" value="LOC100570775"/>
</dbReference>
<dbReference type="SMART" id="SM00101">
    <property type="entry name" value="14_3_3"/>
    <property type="match status" value="1"/>
</dbReference>
<dbReference type="InterPro" id="IPR000308">
    <property type="entry name" value="14-3-3"/>
</dbReference>
<dbReference type="PRINTS" id="PR00305">
    <property type="entry name" value="1433ZETA"/>
</dbReference>
<dbReference type="InterPro" id="IPR023410">
    <property type="entry name" value="14-3-3_domain"/>
</dbReference>
<dbReference type="Proteomes" id="UP000007819">
    <property type="component" value="Chromosome A1"/>
</dbReference>
<comment type="similarity">
    <text evidence="1">Belongs to the 14-3-3 family.</text>
</comment>
<dbReference type="Pfam" id="PF00244">
    <property type="entry name" value="14-3-3"/>
    <property type="match status" value="1"/>
</dbReference>
<sequence length="257" mass="29835">MSNNLIKANTSMALGQYNSAVKYFKAYMDESPDIPLSKEVFNLLSKAYNHLSYDKRNCIRELEAYLESLQDSDLERIEAITSLLDETRNDLISMCTEVVTIIDNHLLEKVEEIGEKVLIYNMKGDYYRYMWEANNSDATCKKATQAYNEAMSICQWNFKPTDPYLLQIALNLTTHLNNTNNTDSAIVVLKSVIQDAQEDDIESYDFLKKSYVELFLKYLNECLVRFQIIHNQKIIELIENYVPQESLVDDVITRRQG</sequence>
<dbReference type="Gene3D" id="1.20.190.20">
    <property type="entry name" value="14-3-3 domain"/>
    <property type="match status" value="1"/>
</dbReference>
<reference evidence="4" key="1">
    <citation type="submission" date="2010-06" db="EMBL/GenBank/DDBJ databases">
        <authorList>
            <person name="Jiang H."/>
            <person name="Abraham K."/>
            <person name="Ali S."/>
            <person name="Alsbrooks S.L."/>
            <person name="Anim B.N."/>
            <person name="Anosike U.S."/>
            <person name="Attaway T."/>
            <person name="Bandaranaike D.P."/>
            <person name="Battles P.K."/>
            <person name="Bell S.N."/>
            <person name="Bell A.V."/>
            <person name="Beltran B."/>
            <person name="Bickham C."/>
            <person name="Bustamante Y."/>
            <person name="Caleb T."/>
            <person name="Canada A."/>
            <person name="Cardenas V."/>
            <person name="Carter K."/>
            <person name="Chacko J."/>
            <person name="Chandrabose M.N."/>
            <person name="Chavez D."/>
            <person name="Chavez A."/>
            <person name="Chen L."/>
            <person name="Chu H.-S."/>
            <person name="Claassen K.J."/>
            <person name="Cockrell R."/>
            <person name="Collins M."/>
            <person name="Cooper J.A."/>
            <person name="Cree A."/>
            <person name="Curry S.M."/>
            <person name="Da Y."/>
            <person name="Dao M.D."/>
            <person name="Das B."/>
            <person name="Davila M.-L."/>
            <person name="Davy-Carroll L."/>
            <person name="Denson S."/>
            <person name="Dinh H."/>
            <person name="Ebong V.E."/>
            <person name="Edwards J.R."/>
            <person name="Egan A."/>
            <person name="El-Daye J."/>
            <person name="Escobedo L."/>
            <person name="Fernandez S."/>
            <person name="Fernando P.R."/>
            <person name="Flagg N."/>
            <person name="Forbes L.D."/>
            <person name="Fowler R.G."/>
            <person name="Fu Q."/>
            <person name="Gabisi R.A."/>
            <person name="Ganer J."/>
            <person name="Garbino Pronczuk A."/>
            <person name="Garcia R.M."/>
            <person name="Garner T."/>
            <person name="Garrett T.E."/>
            <person name="Gonzalez D.A."/>
            <person name="Hamid H."/>
            <person name="Hawkins E.S."/>
            <person name="Hirani K."/>
            <person name="Hogues M.E."/>
            <person name="Hollins B."/>
            <person name="Hsiao C.-H."/>
            <person name="Jabil R."/>
            <person name="James M.L."/>
            <person name="Jhangiani S.N."/>
            <person name="Johnson B."/>
            <person name="Johnson Q."/>
            <person name="Joshi V."/>
            <person name="Kalu J.B."/>
            <person name="Kam C."/>
            <person name="Kashfia A."/>
            <person name="Keebler J."/>
            <person name="Kisamo H."/>
            <person name="Kovar C.L."/>
            <person name="Lago L.A."/>
            <person name="Lai C.-Y."/>
            <person name="Laidlaw J."/>
            <person name="Lara F."/>
            <person name="Le T.-K."/>
            <person name="Lee S.L."/>
            <person name="Legall F.H."/>
            <person name="Lemon S.J."/>
            <person name="Lewis L.R."/>
            <person name="Li B."/>
            <person name="Liu Y."/>
            <person name="Liu Y.-S."/>
            <person name="Lopez J."/>
            <person name="Lozado R.J."/>
            <person name="Lu J."/>
            <person name="Madu R.C."/>
            <person name="Maheshwari M."/>
            <person name="Maheshwari R."/>
            <person name="Malloy K."/>
            <person name="Martinez E."/>
            <person name="Mathew T."/>
            <person name="Mercado I.C."/>
            <person name="Mercado C."/>
            <person name="Meyer B."/>
            <person name="Montgomery K."/>
            <person name="Morgan M.B."/>
            <person name="Munidasa M."/>
            <person name="Nazareth L.V."/>
            <person name="Nelson J."/>
            <person name="Ng B.M."/>
            <person name="Nguyen N.B."/>
            <person name="Nguyen P.Q."/>
            <person name="Nguyen T."/>
            <person name="Obregon M."/>
            <person name="Okwuonu G.O."/>
            <person name="Onwere C.G."/>
            <person name="Orozco G."/>
            <person name="Parra A."/>
            <person name="Patel S."/>
            <person name="Patil S."/>
            <person name="Perez A."/>
            <person name="Perez Y."/>
            <person name="Pham C."/>
            <person name="Primus E.L."/>
            <person name="Pu L.-L."/>
            <person name="Puazo M."/>
            <person name="Qin X."/>
            <person name="Quiroz J.B."/>
            <person name="Reese J."/>
            <person name="Richards S."/>
            <person name="Rives C.M."/>
            <person name="Robberts R."/>
            <person name="Ruiz S.J."/>
            <person name="Ruiz M.J."/>
            <person name="Santibanez J."/>
            <person name="Schneider B.W."/>
            <person name="Sisson I."/>
            <person name="Smith M."/>
            <person name="Sodergren E."/>
            <person name="Song X.-Z."/>
            <person name="Song B.B."/>
            <person name="Summersgill H."/>
            <person name="Thelus R."/>
            <person name="Thornton R.D."/>
            <person name="Trejos Z.Y."/>
            <person name="Usmani K."/>
            <person name="Vattathil S."/>
            <person name="Villasana D."/>
            <person name="Walker D.L."/>
            <person name="Wang S."/>
            <person name="Wang K."/>
            <person name="White C.S."/>
            <person name="Williams A.C."/>
            <person name="Williamson J."/>
            <person name="Wilson K."/>
            <person name="Woghiren I.O."/>
            <person name="Woodworth J.R."/>
            <person name="Worley K.C."/>
            <person name="Wright R.A."/>
            <person name="Wu W."/>
            <person name="Young L."/>
            <person name="Zhang L."/>
            <person name="Zhang J."/>
            <person name="Zhu Y."/>
            <person name="Muzny D.M."/>
            <person name="Weinstock G."/>
            <person name="Gibbs R.A."/>
        </authorList>
    </citation>
    <scope>NUCLEOTIDE SEQUENCE [LARGE SCALE GENOMIC DNA]</scope>
    <source>
        <strain evidence="4">LSR1</strain>
    </source>
</reference>
<reference evidence="3" key="2">
    <citation type="submission" date="2022-06" db="UniProtKB">
        <authorList>
            <consortium name="EnsemblMetazoa"/>
        </authorList>
    </citation>
    <scope>IDENTIFICATION</scope>
</reference>
<dbReference type="RefSeq" id="XP_008183517.1">
    <property type="nucleotide sequence ID" value="XM_008185295.1"/>
</dbReference>
<keyword evidence="4" id="KW-1185">Reference proteome</keyword>
<dbReference type="SUPFAM" id="SSF48445">
    <property type="entry name" value="14-3-3 protein"/>
    <property type="match status" value="1"/>
</dbReference>
<feature type="domain" description="14-3-3" evidence="2">
    <location>
        <begin position="1"/>
        <end position="236"/>
    </location>
</feature>
<evidence type="ECO:0000313" key="4">
    <source>
        <dbReference type="Proteomes" id="UP000007819"/>
    </source>
</evidence>
<evidence type="ECO:0000259" key="2">
    <source>
        <dbReference type="SMART" id="SM00101"/>
    </source>
</evidence>
<dbReference type="OrthoDB" id="6596881at2759"/>
<protein>
    <recommendedName>
        <fullName evidence="2">14-3-3 domain-containing protein</fullName>
    </recommendedName>
</protein>
<accession>A0A8R2F8I3</accession>